<dbReference type="EMBL" id="QYBC01000002">
    <property type="protein sequence ID" value="RYB07039.1"/>
    <property type="molecule type" value="Genomic_DNA"/>
</dbReference>
<evidence type="ECO:0000256" key="3">
    <source>
        <dbReference type="ARBA" id="ARBA00023002"/>
    </source>
</evidence>
<dbReference type="RefSeq" id="WP_129217582.1">
    <property type="nucleotide sequence ID" value="NZ_QYBC01000002.1"/>
</dbReference>
<evidence type="ECO:0000256" key="1">
    <source>
        <dbReference type="ARBA" id="ARBA00008056"/>
    </source>
</evidence>
<keyword evidence="8" id="KW-1185">Reference proteome</keyword>
<reference evidence="7 8" key="2">
    <citation type="submission" date="2019-02" db="EMBL/GenBank/DDBJ databases">
        <title>'Lichenibacterium ramalinii' gen. nov. sp. nov., 'Lichenibacterium minor' gen. nov. sp. nov.</title>
        <authorList>
            <person name="Pankratov T."/>
        </authorList>
    </citation>
    <scope>NUCLEOTIDE SEQUENCE [LARGE SCALE GENOMIC DNA]</scope>
    <source>
        <strain evidence="7 8">RmlP001</strain>
    </source>
</reference>
<proteinExistence type="inferred from homology"/>
<dbReference type="PANTHER" id="PTHR10209">
    <property type="entry name" value="OXIDOREDUCTASE, 2OG-FE II OXYGENASE FAMILY PROTEIN"/>
    <property type="match status" value="1"/>
</dbReference>
<dbReference type="InterPro" id="IPR005123">
    <property type="entry name" value="Oxoglu/Fe-dep_dioxygenase_dom"/>
</dbReference>
<dbReference type="InterPro" id="IPR026992">
    <property type="entry name" value="DIOX_N"/>
</dbReference>
<name>A0A4Q2RKC2_9HYPH</name>
<dbReference type="AlphaFoldDB" id="A0A4Q2RKC2"/>
<dbReference type="Pfam" id="PF03171">
    <property type="entry name" value="2OG-FeII_Oxy"/>
    <property type="match status" value="1"/>
</dbReference>
<dbReference type="InterPro" id="IPR044861">
    <property type="entry name" value="IPNS-like_FE2OG_OXY"/>
</dbReference>
<keyword evidence="2 5" id="KW-0479">Metal-binding</keyword>
<gene>
    <name evidence="7" type="ORF">D3272_02875</name>
</gene>
<accession>A0A4Q2RKC2</accession>
<evidence type="ECO:0000256" key="5">
    <source>
        <dbReference type="RuleBase" id="RU003682"/>
    </source>
</evidence>
<keyword evidence="3 5" id="KW-0560">Oxidoreductase</keyword>
<evidence type="ECO:0000259" key="6">
    <source>
        <dbReference type="PROSITE" id="PS51471"/>
    </source>
</evidence>
<dbReference type="PANTHER" id="PTHR10209:SF867">
    <property type="entry name" value="2-OXOGLUTARATE (2OG) AND FE(II)-DEPENDENT OXYGENASE SUPERFAMILY PROTEIN"/>
    <property type="match status" value="1"/>
</dbReference>
<dbReference type="Pfam" id="PF14226">
    <property type="entry name" value="DIOX_N"/>
    <property type="match status" value="1"/>
</dbReference>
<reference evidence="7 8" key="1">
    <citation type="submission" date="2018-09" db="EMBL/GenBank/DDBJ databases">
        <authorList>
            <person name="Grouzdev D.S."/>
            <person name="Krutkina M.S."/>
        </authorList>
    </citation>
    <scope>NUCLEOTIDE SEQUENCE [LARGE SCALE GENOMIC DNA]</scope>
    <source>
        <strain evidence="7 8">RmlP001</strain>
    </source>
</reference>
<dbReference type="Gene3D" id="2.60.120.330">
    <property type="entry name" value="B-lactam Antibiotic, Isopenicillin N Synthase, Chain"/>
    <property type="match status" value="1"/>
</dbReference>
<dbReference type="GO" id="GO:0016491">
    <property type="term" value="F:oxidoreductase activity"/>
    <property type="evidence" value="ECO:0007669"/>
    <property type="project" value="UniProtKB-KW"/>
</dbReference>
<feature type="domain" description="Fe2OG dioxygenase" evidence="6">
    <location>
        <begin position="172"/>
        <end position="273"/>
    </location>
</feature>
<comment type="similarity">
    <text evidence="1 5">Belongs to the iron/ascorbate-dependent oxidoreductase family.</text>
</comment>
<dbReference type="InterPro" id="IPR027443">
    <property type="entry name" value="IPNS-like_sf"/>
</dbReference>
<dbReference type="PROSITE" id="PS51471">
    <property type="entry name" value="FE2OG_OXY"/>
    <property type="match status" value="1"/>
</dbReference>
<dbReference type="Proteomes" id="UP000289411">
    <property type="component" value="Unassembled WGS sequence"/>
</dbReference>
<dbReference type="OrthoDB" id="21825at2"/>
<protein>
    <submittedName>
        <fullName evidence="7">Isopenicillin N synthase family oxygenase</fullName>
    </submittedName>
</protein>
<evidence type="ECO:0000256" key="4">
    <source>
        <dbReference type="ARBA" id="ARBA00023004"/>
    </source>
</evidence>
<comment type="caution">
    <text evidence="7">The sequence shown here is derived from an EMBL/GenBank/DDBJ whole genome shotgun (WGS) entry which is preliminary data.</text>
</comment>
<dbReference type="GO" id="GO:0046872">
    <property type="term" value="F:metal ion binding"/>
    <property type="evidence" value="ECO:0007669"/>
    <property type="project" value="UniProtKB-KW"/>
</dbReference>
<dbReference type="PRINTS" id="PR00682">
    <property type="entry name" value="IPNSYNTHASE"/>
</dbReference>
<organism evidence="7 8">
    <name type="scientific">Lichenibacterium ramalinae</name>
    <dbReference type="NCBI Taxonomy" id="2316527"/>
    <lineage>
        <taxon>Bacteria</taxon>
        <taxon>Pseudomonadati</taxon>
        <taxon>Pseudomonadota</taxon>
        <taxon>Alphaproteobacteria</taxon>
        <taxon>Hyphomicrobiales</taxon>
        <taxon>Lichenihabitantaceae</taxon>
        <taxon>Lichenibacterium</taxon>
    </lineage>
</organism>
<keyword evidence="4 5" id="KW-0408">Iron</keyword>
<evidence type="ECO:0000313" key="8">
    <source>
        <dbReference type="Proteomes" id="UP000289411"/>
    </source>
</evidence>
<dbReference type="SUPFAM" id="SSF51197">
    <property type="entry name" value="Clavaminate synthase-like"/>
    <property type="match status" value="1"/>
</dbReference>
<evidence type="ECO:0000256" key="2">
    <source>
        <dbReference type="ARBA" id="ARBA00022723"/>
    </source>
</evidence>
<evidence type="ECO:0000313" key="7">
    <source>
        <dbReference type="EMBL" id="RYB07039.1"/>
    </source>
</evidence>
<sequence>MSPAIPLVDLRPLAEGEAGQARVAAEIGRACRDIGFFAVTRAPVPAGLGEAVFAAAAAFFALPAEQKAKVSIRRSRHNRGYVGLAVEALDPARGPDNKEAFNIGLDLAPDDPEVLAGKPFRGPNLWPDLPGFRDTLLAYYAAMLDLGVTLHRAIARDLGLAPDAFDDKFRRPLATLRLLHYPAAPAAGGRPLGAGTHTDYGNLTLLATDGVGGLEVQARDGAWLAVPPMPGALVCNVGDCLARWTNDVYASTPHRVVSPTGRERSSVAFFLDADPDAVVAALPGCVAAGCAPLYTPVTVADHLRSRLDSTYGP</sequence>